<evidence type="ECO:0000256" key="1">
    <source>
        <dbReference type="ARBA" id="ARBA00004651"/>
    </source>
</evidence>
<feature type="transmembrane region" description="Helical" evidence="8">
    <location>
        <begin position="272"/>
        <end position="293"/>
    </location>
</feature>
<evidence type="ECO:0000256" key="8">
    <source>
        <dbReference type="SAM" id="Phobius"/>
    </source>
</evidence>
<dbReference type="RefSeq" id="WP_186917806.1">
    <property type="nucleotide sequence ID" value="NZ_JACOFZ010000010.1"/>
</dbReference>
<name>A0A923KVI5_9BURK</name>
<evidence type="ECO:0000256" key="7">
    <source>
        <dbReference type="ARBA" id="ARBA00023136"/>
    </source>
</evidence>
<dbReference type="InterPro" id="IPR004776">
    <property type="entry name" value="Mem_transp_PIN-like"/>
</dbReference>
<evidence type="ECO:0000256" key="6">
    <source>
        <dbReference type="ARBA" id="ARBA00022989"/>
    </source>
</evidence>
<feature type="transmembrane region" description="Helical" evidence="8">
    <location>
        <begin position="6"/>
        <end position="22"/>
    </location>
</feature>
<evidence type="ECO:0000256" key="3">
    <source>
        <dbReference type="ARBA" id="ARBA00022448"/>
    </source>
</evidence>
<keyword evidence="10" id="KW-1185">Reference proteome</keyword>
<feature type="transmembrane region" description="Helical" evidence="8">
    <location>
        <begin position="245"/>
        <end position="266"/>
    </location>
</feature>
<evidence type="ECO:0000313" key="10">
    <source>
        <dbReference type="Proteomes" id="UP000627446"/>
    </source>
</evidence>
<evidence type="ECO:0000256" key="5">
    <source>
        <dbReference type="ARBA" id="ARBA00022692"/>
    </source>
</evidence>
<dbReference type="InterPro" id="IPR038770">
    <property type="entry name" value="Na+/solute_symporter_sf"/>
</dbReference>
<dbReference type="GO" id="GO:0055085">
    <property type="term" value="P:transmembrane transport"/>
    <property type="evidence" value="ECO:0007669"/>
    <property type="project" value="InterPro"/>
</dbReference>
<feature type="transmembrane region" description="Helical" evidence="8">
    <location>
        <begin position="305"/>
        <end position="324"/>
    </location>
</feature>
<dbReference type="PANTHER" id="PTHR36838:SF3">
    <property type="entry name" value="TRANSPORTER AUXIN EFFLUX CARRIER EC FAMILY"/>
    <property type="match status" value="1"/>
</dbReference>
<keyword evidence="6 8" id="KW-1133">Transmembrane helix</keyword>
<proteinExistence type="inferred from homology"/>
<keyword evidence="4" id="KW-1003">Cell membrane</keyword>
<dbReference type="EMBL" id="JACOFZ010000010">
    <property type="protein sequence ID" value="MBC3883187.1"/>
    <property type="molecule type" value="Genomic_DNA"/>
</dbReference>
<feature type="transmembrane region" description="Helical" evidence="8">
    <location>
        <begin position="212"/>
        <end position="233"/>
    </location>
</feature>
<accession>A0A923KVI5</accession>
<gene>
    <name evidence="9" type="ORF">H8K36_17460</name>
</gene>
<dbReference type="Proteomes" id="UP000627446">
    <property type="component" value="Unassembled WGS sequence"/>
</dbReference>
<dbReference type="PANTHER" id="PTHR36838">
    <property type="entry name" value="AUXIN EFFLUX CARRIER FAMILY PROTEIN"/>
    <property type="match status" value="1"/>
</dbReference>
<keyword evidence="5 8" id="KW-0812">Transmembrane</keyword>
<evidence type="ECO:0000256" key="4">
    <source>
        <dbReference type="ARBA" id="ARBA00022475"/>
    </source>
</evidence>
<comment type="similarity">
    <text evidence="2">Belongs to the auxin efflux carrier (TC 2.A.69) family.</text>
</comment>
<feature type="transmembrane region" description="Helical" evidence="8">
    <location>
        <begin position="179"/>
        <end position="200"/>
    </location>
</feature>
<evidence type="ECO:0000313" key="9">
    <source>
        <dbReference type="EMBL" id="MBC3883187.1"/>
    </source>
</evidence>
<feature type="transmembrane region" description="Helical" evidence="8">
    <location>
        <begin position="34"/>
        <end position="55"/>
    </location>
</feature>
<comment type="subcellular location">
    <subcellularLocation>
        <location evidence="1">Cell membrane</location>
        <topology evidence="1">Multi-pass membrane protein</topology>
    </subcellularLocation>
</comment>
<organism evidence="9 10">
    <name type="scientific">Undibacterium nitidum</name>
    <dbReference type="NCBI Taxonomy" id="2762298"/>
    <lineage>
        <taxon>Bacteria</taxon>
        <taxon>Pseudomonadati</taxon>
        <taxon>Pseudomonadota</taxon>
        <taxon>Betaproteobacteria</taxon>
        <taxon>Burkholderiales</taxon>
        <taxon>Oxalobacteraceae</taxon>
        <taxon>Undibacterium</taxon>
    </lineage>
</organism>
<dbReference type="Gene3D" id="1.20.1530.20">
    <property type="match status" value="1"/>
</dbReference>
<dbReference type="Pfam" id="PF03547">
    <property type="entry name" value="Mem_trans"/>
    <property type="match status" value="1"/>
</dbReference>
<protein>
    <submittedName>
        <fullName evidence="9">AEC family transporter</fullName>
    </submittedName>
</protein>
<dbReference type="GO" id="GO:0005886">
    <property type="term" value="C:plasma membrane"/>
    <property type="evidence" value="ECO:0007669"/>
    <property type="project" value="UniProtKB-SubCell"/>
</dbReference>
<sequence>MSLAIFLKLFVLILIVAIGWWAGRTSMLRGPEPVRVISAVAFYLLAPALLFRATARIDAQHMPWQTLTAFFIPVMIWLLLNYVLQRFLQKKTKGVEISSEEVAKPAVRALSLSFGNNVQVGLPLIASLYGDMGLSIHVAIISMHALLLMGTGTLLVELDIARQHLNNGQQSLAKTLQQTARNIIIHPIILPVLLGFAFNLTGLTLPQPLDETLQLMGSGTVPLCLLLIGLSLAHHGIKGSVKPAMLISIGKMCLMPLAVFLTARFGLHLSGVQLAVVTLGAALPCGSNTLLFAQRYQTLEAETSAAIVMSTVGFALMAPLWLMVLGN</sequence>
<keyword evidence="7 8" id="KW-0472">Membrane</keyword>
<keyword evidence="3" id="KW-0813">Transport</keyword>
<dbReference type="AlphaFoldDB" id="A0A923KVI5"/>
<evidence type="ECO:0000256" key="2">
    <source>
        <dbReference type="ARBA" id="ARBA00010145"/>
    </source>
</evidence>
<comment type="caution">
    <text evidence="9">The sequence shown here is derived from an EMBL/GenBank/DDBJ whole genome shotgun (WGS) entry which is preliminary data.</text>
</comment>
<reference evidence="9" key="1">
    <citation type="submission" date="2020-08" db="EMBL/GenBank/DDBJ databases">
        <title>Novel species isolated from subtropical streams in China.</title>
        <authorList>
            <person name="Lu H."/>
        </authorList>
    </citation>
    <scope>NUCLEOTIDE SEQUENCE</scope>
    <source>
        <strain evidence="9">LX22W</strain>
    </source>
</reference>
<feature type="transmembrane region" description="Helical" evidence="8">
    <location>
        <begin position="67"/>
        <end position="88"/>
    </location>
</feature>